<accession>A0A375C8P6</accession>
<comment type="caution">
    <text evidence="1">The sequence shown here is derived from an EMBL/GenBank/DDBJ whole genome shotgun (WGS) entry which is preliminary data.</text>
</comment>
<proteinExistence type="predicted"/>
<evidence type="ECO:0000313" key="1">
    <source>
        <dbReference type="EMBL" id="SOY65590.1"/>
    </source>
</evidence>
<reference evidence="1" key="1">
    <citation type="submission" date="2018-01" db="EMBL/GenBank/DDBJ databases">
        <authorList>
            <person name="Clerissi C."/>
        </authorList>
    </citation>
    <scope>NUCLEOTIDE SEQUENCE</scope>
    <source>
        <strain evidence="1">Cupriavidus taiwanensis LMG 19430</strain>
    </source>
</reference>
<dbReference type="Proteomes" id="UP000257016">
    <property type="component" value="Unassembled WGS sequence"/>
</dbReference>
<name>A0A375C8P6_9BURK</name>
<dbReference type="EMBL" id="OFSN01000015">
    <property type="protein sequence ID" value="SOY65590.1"/>
    <property type="molecule type" value="Genomic_DNA"/>
</dbReference>
<dbReference type="AlphaFoldDB" id="A0A375C8P6"/>
<gene>
    <name evidence="1" type="ORF">CBM2586_B10185</name>
</gene>
<protein>
    <submittedName>
        <fullName evidence="1">Uncharacterized protein</fullName>
    </submittedName>
</protein>
<organism evidence="1">
    <name type="scientific">Cupriavidus taiwanensis</name>
    <dbReference type="NCBI Taxonomy" id="164546"/>
    <lineage>
        <taxon>Bacteria</taxon>
        <taxon>Pseudomonadati</taxon>
        <taxon>Pseudomonadota</taxon>
        <taxon>Betaproteobacteria</taxon>
        <taxon>Burkholderiales</taxon>
        <taxon>Burkholderiaceae</taxon>
        <taxon>Cupriavidus</taxon>
    </lineage>
</organism>
<sequence>MSGIQRVTPKVTFGRPMREKVLRLEEALNQAPQKECPVRHYFAPGMYAREITIPKGTVLVGAVHKTENLAVLSAGKLQLVTDAGVVEISAPHTLTVKPGQKNAALALEDAVWTNFFPTDETDPDKLVEILTESKACELLGGPENKQLIANRLKG</sequence>